<feature type="compositionally biased region" description="Pro residues" evidence="2">
    <location>
        <begin position="214"/>
        <end position="223"/>
    </location>
</feature>
<reference evidence="3 4" key="1">
    <citation type="journal article" date="2016" name="Mol. Biol. Evol.">
        <title>Comparative Genomics of Early-Diverging Mushroom-Forming Fungi Provides Insights into the Origins of Lignocellulose Decay Capabilities.</title>
        <authorList>
            <person name="Nagy L.G."/>
            <person name="Riley R."/>
            <person name="Tritt A."/>
            <person name="Adam C."/>
            <person name="Daum C."/>
            <person name="Floudas D."/>
            <person name="Sun H."/>
            <person name="Yadav J.S."/>
            <person name="Pangilinan J."/>
            <person name="Larsson K.H."/>
            <person name="Matsuura K."/>
            <person name="Barry K."/>
            <person name="Labutti K."/>
            <person name="Kuo R."/>
            <person name="Ohm R.A."/>
            <person name="Bhattacharya S.S."/>
            <person name="Shirouzu T."/>
            <person name="Yoshinaga Y."/>
            <person name="Martin F.M."/>
            <person name="Grigoriev I.V."/>
            <person name="Hibbett D.S."/>
        </authorList>
    </citation>
    <scope>NUCLEOTIDE SEQUENCE [LARGE SCALE GENOMIC DNA]</scope>
    <source>
        <strain evidence="3 4">HHB12029</strain>
    </source>
</reference>
<keyword evidence="1" id="KW-0175">Coiled coil</keyword>
<keyword evidence="4" id="KW-1185">Reference proteome</keyword>
<protein>
    <submittedName>
        <fullName evidence="3">Uncharacterized protein</fullName>
    </submittedName>
</protein>
<feature type="region of interest" description="Disordered" evidence="2">
    <location>
        <begin position="212"/>
        <end position="231"/>
    </location>
</feature>
<organism evidence="3 4">
    <name type="scientific">Exidia glandulosa HHB12029</name>
    <dbReference type="NCBI Taxonomy" id="1314781"/>
    <lineage>
        <taxon>Eukaryota</taxon>
        <taxon>Fungi</taxon>
        <taxon>Dikarya</taxon>
        <taxon>Basidiomycota</taxon>
        <taxon>Agaricomycotina</taxon>
        <taxon>Agaricomycetes</taxon>
        <taxon>Auriculariales</taxon>
        <taxon>Exidiaceae</taxon>
        <taxon>Exidia</taxon>
    </lineage>
</organism>
<accession>A0A165EXJ6</accession>
<name>A0A165EXJ6_EXIGL</name>
<dbReference type="InParanoid" id="A0A165EXJ6"/>
<feature type="region of interest" description="Disordered" evidence="2">
    <location>
        <begin position="107"/>
        <end position="168"/>
    </location>
</feature>
<evidence type="ECO:0000313" key="3">
    <source>
        <dbReference type="EMBL" id="KZV87923.1"/>
    </source>
</evidence>
<dbReference type="PROSITE" id="PS51257">
    <property type="entry name" value="PROKAR_LIPOPROTEIN"/>
    <property type="match status" value="1"/>
</dbReference>
<feature type="compositionally biased region" description="Basic and acidic residues" evidence="2">
    <location>
        <begin position="135"/>
        <end position="144"/>
    </location>
</feature>
<evidence type="ECO:0000313" key="4">
    <source>
        <dbReference type="Proteomes" id="UP000077266"/>
    </source>
</evidence>
<evidence type="ECO:0000256" key="2">
    <source>
        <dbReference type="SAM" id="MobiDB-lite"/>
    </source>
</evidence>
<proteinExistence type="predicted"/>
<dbReference type="AlphaFoldDB" id="A0A165EXJ6"/>
<sequence length="369" mass="40382">MSSYTVKPELMSRADYYLCIAWATACDDAMAGNGSWPRDLAPAGYEAFQSANPTAIHLVAGNAIVKLKNGRRDVEEPVPRAESPPARPGIDGMFRELMHTHRDMIHTLLPSPSAPPPPRSPMGMRTNGGRNGNGGRHEDNDRVPVRGPRSGRGRAPHPRPVETNAQRRERLRREALMQEIEAHEMRQQQMEREITQLRQRFASPPPIYAVAAAAPPPPPPPAANTPTAGEDFYDGDGDHVMRDDAPVIQAPPRFPPGLPMPRASTAPPVLPANNATQARNGEEVFAYDLHAVQNAFAPEVRITPTEFQWTDLFDGSFAAHLADSLGDNALGLQEGVENLDISSPQDDDDVIMRFISPEVQADVEFATIL</sequence>
<dbReference type="Proteomes" id="UP000077266">
    <property type="component" value="Unassembled WGS sequence"/>
</dbReference>
<gene>
    <name evidence="3" type="ORF">EXIGLDRAFT_697129</name>
</gene>
<dbReference type="EMBL" id="KV426111">
    <property type="protein sequence ID" value="KZV87923.1"/>
    <property type="molecule type" value="Genomic_DNA"/>
</dbReference>
<feature type="coiled-coil region" evidence="1">
    <location>
        <begin position="168"/>
        <end position="200"/>
    </location>
</feature>
<evidence type="ECO:0000256" key="1">
    <source>
        <dbReference type="SAM" id="Coils"/>
    </source>
</evidence>